<dbReference type="Gene3D" id="2.160.20.10">
    <property type="entry name" value="Single-stranded right-handed beta-helix, Pectin lyase-like"/>
    <property type="match status" value="1"/>
</dbReference>
<gene>
    <name evidence="7" type="ORF">FVB32_11555</name>
</gene>
<dbReference type="PANTHER" id="PTHR31339:SF9">
    <property type="entry name" value="PLASMIN AND FIBRONECTIN-BINDING PROTEIN A"/>
    <property type="match status" value="1"/>
</dbReference>
<dbReference type="RefSeq" id="WP_147743953.1">
    <property type="nucleotide sequence ID" value="NZ_VRUR01000002.1"/>
</dbReference>
<feature type="signal peptide" evidence="5">
    <location>
        <begin position="1"/>
        <end position="19"/>
    </location>
</feature>
<dbReference type="SUPFAM" id="SSF51126">
    <property type="entry name" value="Pectin lyase-like"/>
    <property type="match status" value="1"/>
</dbReference>
<reference evidence="7 8" key="1">
    <citation type="submission" date="2019-08" db="EMBL/GenBank/DDBJ databases">
        <title>Professor.</title>
        <authorList>
            <person name="Park J.S."/>
        </authorList>
    </citation>
    <scope>NUCLEOTIDE SEQUENCE [LARGE SCALE GENOMIC DNA]</scope>
    <source>
        <strain evidence="7 8">176CP5-101</strain>
    </source>
</reference>
<accession>A0A5C8V373</accession>
<dbReference type="Pfam" id="PF00295">
    <property type="entry name" value="Glyco_hydro_28"/>
    <property type="match status" value="1"/>
</dbReference>
<dbReference type="InterPro" id="IPR012334">
    <property type="entry name" value="Pectin_lyas_fold"/>
</dbReference>
<evidence type="ECO:0000256" key="4">
    <source>
        <dbReference type="RuleBase" id="RU361169"/>
    </source>
</evidence>
<evidence type="ECO:0000256" key="1">
    <source>
        <dbReference type="ARBA" id="ARBA00008834"/>
    </source>
</evidence>
<keyword evidence="2 4" id="KW-0378">Hydrolase</keyword>
<dbReference type="Pfam" id="PF12708">
    <property type="entry name" value="Pect-lyase_RHGA_epim"/>
    <property type="match status" value="1"/>
</dbReference>
<comment type="similarity">
    <text evidence="1 4">Belongs to the glycosyl hydrolase 28 family.</text>
</comment>
<evidence type="ECO:0000256" key="3">
    <source>
        <dbReference type="ARBA" id="ARBA00023295"/>
    </source>
</evidence>
<dbReference type="InterPro" id="IPR024535">
    <property type="entry name" value="RHGA/B-epi-like_pectate_lyase"/>
</dbReference>
<keyword evidence="8" id="KW-1185">Reference proteome</keyword>
<dbReference type="SMART" id="SM00710">
    <property type="entry name" value="PbH1"/>
    <property type="match status" value="5"/>
</dbReference>
<dbReference type="EMBL" id="VRUR01000002">
    <property type="protein sequence ID" value="TXN35218.1"/>
    <property type="molecule type" value="Genomic_DNA"/>
</dbReference>
<proteinExistence type="inferred from homology"/>
<keyword evidence="3 4" id="KW-0326">Glycosidase</keyword>
<comment type="caution">
    <text evidence="7">The sequence shown here is derived from an EMBL/GenBank/DDBJ whole genome shotgun (WGS) entry which is preliminary data.</text>
</comment>
<evidence type="ECO:0000313" key="7">
    <source>
        <dbReference type="EMBL" id="TXN35218.1"/>
    </source>
</evidence>
<dbReference type="InterPro" id="IPR000743">
    <property type="entry name" value="Glyco_hydro_28"/>
</dbReference>
<dbReference type="InterPro" id="IPR011050">
    <property type="entry name" value="Pectin_lyase_fold/virulence"/>
</dbReference>
<dbReference type="Proteomes" id="UP000321456">
    <property type="component" value="Unassembled WGS sequence"/>
</dbReference>
<feature type="domain" description="Rhamnogalacturonase A/B/Epimerase-like pectate lyase" evidence="6">
    <location>
        <begin position="29"/>
        <end position="83"/>
    </location>
</feature>
<organism evidence="7 8">
    <name type="scientific">Flagellimonas hymeniacidonis</name>
    <dbReference type="NCBI Taxonomy" id="2603628"/>
    <lineage>
        <taxon>Bacteria</taxon>
        <taxon>Pseudomonadati</taxon>
        <taxon>Bacteroidota</taxon>
        <taxon>Flavobacteriia</taxon>
        <taxon>Flavobacteriales</taxon>
        <taxon>Flavobacteriaceae</taxon>
        <taxon>Flagellimonas</taxon>
    </lineage>
</organism>
<evidence type="ECO:0000313" key="8">
    <source>
        <dbReference type="Proteomes" id="UP000321456"/>
    </source>
</evidence>
<evidence type="ECO:0000256" key="5">
    <source>
        <dbReference type="SAM" id="SignalP"/>
    </source>
</evidence>
<sequence length="516" mass="57375">MKKRNILLLLNLFITISYANSYKATLSRFNIKDFGAVDDGKTINTKFIQKAINAAHEENGGVVVFPKGKFVSGTLIIKSNIHFLFEEGSFLLGSKNPGDYPKLDLKNERVSSKTDDNSKLALIWGYKANNISITGKGIIDGQGRPLALAIDSLHHKGVIVDPNYSGRPSETLRPKIINFLKCEKVAVSGITIKNSASWVQTYDLCKFVTIENIKVNSTAYWNNDGINITDSRHVRIRNCDVNAADDGITLKSYFEDEYNDDVIISNCRVRSSASAIKFGTASIGGFKNITIDSISVYDTFRSAIAIETVDGGFIENVHVSNINAINTGNAIFVRLGYRSGKKPGKLKNVTFKNIKVQIPFGRPDLNYDLRGPATGYFHNRHPASIVGIQGANISGVVLENVEISYPGRASKGMAYIPLWRLDDVPENIDHYPEYTMFGELPSWAFYVRYVEGITFNNIKLRLEDSDYRPAFVFHHVQDIAIENLELPMGLEYQIVTKGVQVISADSASSNQIKKFD</sequence>
<dbReference type="GO" id="GO:0005975">
    <property type="term" value="P:carbohydrate metabolic process"/>
    <property type="evidence" value="ECO:0007669"/>
    <property type="project" value="InterPro"/>
</dbReference>
<dbReference type="InterPro" id="IPR006626">
    <property type="entry name" value="PbH1"/>
</dbReference>
<evidence type="ECO:0000256" key="2">
    <source>
        <dbReference type="ARBA" id="ARBA00022801"/>
    </source>
</evidence>
<dbReference type="InterPro" id="IPR051801">
    <property type="entry name" value="GH28_Enzymes"/>
</dbReference>
<dbReference type="AlphaFoldDB" id="A0A5C8V373"/>
<keyword evidence="5" id="KW-0732">Signal</keyword>
<evidence type="ECO:0000259" key="6">
    <source>
        <dbReference type="Pfam" id="PF12708"/>
    </source>
</evidence>
<dbReference type="GO" id="GO:0004650">
    <property type="term" value="F:polygalacturonase activity"/>
    <property type="evidence" value="ECO:0007669"/>
    <property type="project" value="InterPro"/>
</dbReference>
<name>A0A5C8V373_9FLAO</name>
<feature type="chain" id="PRO_5022966724" evidence="5">
    <location>
        <begin position="20"/>
        <end position="516"/>
    </location>
</feature>
<dbReference type="PANTHER" id="PTHR31339">
    <property type="entry name" value="PECTIN LYASE-RELATED"/>
    <property type="match status" value="1"/>
</dbReference>
<protein>
    <submittedName>
        <fullName evidence="7">Glycoside hydrolase family 28 protein</fullName>
    </submittedName>
</protein>